<sequence>MKLHMVWSWLAPTAIGARVFASESVETDPRSLKSS</sequence>
<protein>
    <submittedName>
        <fullName evidence="2">Uncharacterized protein</fullName>
    </submittedName>
</protein>
<evidence type="ECO:0000313" key="2">
    <source>
        <dbReference type="EnsemblPlants" id="OPUNC04G10640.1"/>
    </source>
</evidence>
<name>A0A0E0KQL6_ORYPU</name>
<dbReference type="Proteomes" id="UP000026962">
    <property type="component" value="Chromosome 4"/>
</dbReference>
<dbReference type="HOGENOM" id="CLU_3369282_0_0_1"/>
<accession>A0A0E0KQL6</accession>
<evidence type="ECO:0000313" key="3">
    <source>
        <dbReference type="Proteomes" id="UP000026962"/>
    </source>
</evidence>
<reference evidence="2" key="2">
    <citation type="submission" date="2018-05" db="EMBL/GenBank/DDBJ databases">
        <title>OpunRS2 (Oryza punctata Reference Sequence Version 2).</title>
        <authorList>
            <person name="Zhang J."/>
            <person name="Kudrna D."/>
            <person name="Lee S."/>
            <person name="Talag J."/>
            <person name="Welchert J."/>
            <person name="Wing R.A."/>
        </authorList>
    </citation>
    <scope>NUCLEOTIDE SEQUENCE [LARGE SCALE GENOMIC DNA]</scope>
</reference>
<feature type="chain" id="PRO_5002365317" evidence="1">
    <location>
        <begin position="17"/>
        <end position="35"/>
    </location>
</feature>
<feature type="signal peptide" evidence="1">
    <location>
        <begin position="1"/>
        <end position="16"/>
    </location>
</feature>
<dbReference type="EnsemblPlants" id="OPUNC04G10640.1">
    <property type="protein sequence ID" value="OPUNC04G10640.1"/>
    <property type="gene ID" value="OPUNC04G10640"/>
</dbReference>
<reference evidence="2" key="1">
    <citation type="submission" date="2015-04" db="UniProtKB">
        <authorList>
            <consortium name="EnsemblPlants"/>
        </authorList>
    </citation>
    <scope>IDENTIFICATION</scope>
</reference>
<evidence type="ECO:0000256" key="1">
    <source>
        <dbReference type="SAM" id="SignalP"/>
    </source>
</evidence>
<organism evidence="2">
    <name type="scientific">Oryza punctata</name>
    <name type="common">Red rice</name>
    <dbReference type="NCBI Taxonomy" id="4537"/>
    <lineage>
        <taxon>Eukaryota</taxon>
        <taxon>Viridiplantae</taxon>
        <taxon>Streptophyta</taxon>
        <taxon>Embryophyta</taxon>
        <taxon>Tracheophyta</taxon>
        <taxon>Spermatophyta</taxon>
        <taxon>Magnoliopsida</taxon>
        <taxon>Liliopsida</taxon>
        <taxon>Poales</taxon>
        <taxon>Poaceae</taxon>
        <taxon>BOP clade</taxon>
        <taxon>Oryzoideae</taxon>
        <taxon>Oryzeae</taxon>
        <taxon>Oryzinae</taxon>
        <taxon>Oryza</taxon>
    </lineage>
</organism>
<keyword evidence="1" id="KW-0732">Signal</keyword>
<keyword evidence="3" id="KW-1185">Reference proteome</keyword>
<proteinExistence type="predicted"/>
<dbReference type="Gramene" id="OPUNC04G10640.1">
    <property type="protein sequence ID" value="OPUNC04G10640.1"/>
    <property type="gene ID" value="OPUNC04G10640"/>
</dbReference>
<dbReference type="AlphaFoldDB" id="A0A0E0KQL6"/>